<comment type="similarity">
    <text evidence="1">Belongs to the cullin family.</text>
</comment>
<dbReference type="Pfam" id="PF01466">
    <property type="entry name" value="Skp1"/>
    <property type="match status" value="1"/>
</dbReference>
<dbReference type="GO" id="GO:0006511">
    <property type="term" value="P:ubiquitin-dependent protein catabolic process"/>
    <property type="evidence" value="ECO:0007669"/>
    <property type="project" value="InterPro"/>
</dbReference>
<accession>A0A3D8QBE9</accession>
<comment type="caution">
    <text evidence="9">The sequence shown here is derived from an EMBL/GenBank/DDBJ whole genome shotgun (WGS) entry which is preliminary data.</text>
</comment>
<dbReference type="SUPFAM" id="SSF74788">
    <property type="entry name" value="Cullin repeat-like"/>
    <property type="match status" value="1"/>
</dbReference>
<evidence type="ECO:0000256" key="2">
    <source>
        <dbReference type="ARBA" id="ARBA00009993"/>
    </source>
</evidence>
<proteinExistence type="inferred from homology"/>
<dbReference type="InterPro" id="IPR001232">
    <property type="entry name" value="SKP1-like"/>
</dbReference>
<sequence length="461" mass="53401">MNPFRPAERRDTDMIPQMPPTPNRENLDATLAYMERGLDCIMFEPTWGADISSLVGLYSTVHNFCTSQKSSGPVPDGAHRGAHLLGADLYEFLTRYISRYLNQLGQRFQKLSGPPLLKVYLEEWTHFTNCAHIVHHIFRYLNRHWIKREIREGKAIYDIYTLHLVLWYKELLQPTADKLSDSVAKLVEQARAGERIDDAATKALVDVILSMELDQSDPARPIRAVYNSILELPIRKVVDTFIQTANMTFRERWTLEGLQSDISWLEVEDKLGTIFFGSEYFQQLSDSITTNPTKIKLVTQDLTVVEVEQRAAEHSVLIKHLCTFFGEKIVSRQYIPLPGVTEVVLRKVLEWCHHHKSDDILTSTRHYNGWDEDFVNARETTDVSDWDQEFFQIDQEMLFEIILAANYLDITPLLDLGCLTVANMIKGKSADEIRKTFNITNDFTPEEEEQIRRENEWAEDR</sequence>
<dbReference type="CDD" id="cd18322">
    <property type="entry name" value="BTB_POZ_SKP1"/>
    <property type="match status" value="1"/>
</dbReference>
<dbReference type="Proteomes" id="UP000256645">
    <property type="component" value="Unassembled WGS sequence"/>
</dbReference>
<reference evidence="9 10" key="1">
    <citation type="journal article" date="2018" name="IMA Fungus">
        <title>IMA Genome-F 9: Draft genome sequence of Annulohypoxylon stygium, Aspergillus mulundensis, Berkeleyomyces basicola (syn. Thielaviopsis basicola), Ceratocystis smalleyi, two Cercospora beticola strains, Coleophoma cylindrospora, Fusarium fracticaudum, Phialophora cf. hyalina, and Morchella septimelata.</title>
        <authorList>
            <person name="Wingfield B.D."/>
            <person name="Bills G.F."/>
            <person name="Dong Y."/>
            <person name="Huang W."/>
            <person name="Nel W.J."/>
            <person name="Swalarsk-Parry B.S."/>
            <person name="Vaghefi N."/>
            <person name="Wilken P.M."/>
            <person name="An Z."/>
            <person name="de Beer Z.W."/>
            <person name="De Vos L."/>
            <person name="Chen L."/>
            <person name="Duong T.A."/>
            <person name="Gao Y."/>
            <person name="Hammerbacher A."/>
            <person name="Kikkert J.R."/>
            <person name="Li Y."/>
            <person name="Li H."/>
            <person name="Li K."/>
            <person name="Li Q."/>
            <person name="Liu X."/>
            <person name="Ma X."/>
            <person name="Naidoo K."/>
            <person name="Pethybridge S.J."/>
            <person name="Sun J."/>
            <person name="Steenkamp E.T."/>
            <person name="van der Nest M.A."/>
            <person name="van Wyk S."/>
            <person name="Wingfield M.J."/>
            <person name="Xiong C."/>
            <person name="Yue Q."/>
            <person name="Zhang X."/>
        </authorList>
    </citation>
    <scope>NUCLEOTIDE SEQUENCE [LARGE SCALE GENOMIC DNA]</scope>
    <source>
        <strain evidence="9 10">BP6252</strain>
    </source>
</reference>
<evidence type="ECO:0000256" key="3">
    <source>
        <dbReference type="ARBA" id="ARBA00022786"/>
    </source>
</evidence>
<dbReference type="SUPFAM" id="SSF54695">
    <property type="entry name" value="POZ domain"/>
    <property type="match status" value="1"/>
</dbReference>
<gene>
    <name evidence="9" type="ORF">BP6252_13260</name>
</gene>
<dbReference type="InterPro" id="IPR036296">
    <property type="entry name" value="SKP1-like_dim_sf"/>
</dbReference>
<dbReference type="Gene3D" id="1.20.1310.10">
    <property type="entry name" value="Cullin Repeats"/>
    <property type="match status" value="1"/>
</dbReference>
<protein>
    <recommendedName>
        <fullName evidence="11">SKP1 component dimerisation domain-containing protein</fullName>
    </recommendedName>
</protein>
<organism evidence="9 10">
    <name type="scientific">Coleophoma cylindrospora</name>
    <dbReference type="NCBI Taxonomy" id="1849047"/>
    <lineage>
        <taxon>Eukaryota</taxon>
        <taxon>Fungi</taxon>
        <taxon>Dikarya</taxon>
        <taxon>Ascomycota</taxon>
        <taxon>Pezizomycotina</taxon>
        <taxon>Leotiomycetes</taxon>
        <taxon>Helotiales</taxon>
        <taxon>Dermateaceae</taxon>
        <taxon>Coleophoma</taxon>
    </lineage>
</organism>
<dbReference type="PANTHER" id="PTHR11165">
    <property type="entry name" value="SKP1"/>
    <property type="match status" value="1"/>
</dbReference>
<dbReference type="AlphaFoldDB" id="A0A3D8QBE9"/>
<dbReference type="SUPFAM" id="SSF81382">
    <property type="entry name" value="Skp1 dimerisation domain-like"/>
    <property type="match status" value="1"/>
</dbReference>
<dbReference type="Pfam" id="PF03931">
    <property type="entry name" value="Skp1_POZ"/>
    <property type="match status" value="1"/>
</dbReference>
<evidence type="ECO:0008006" key="11">
    <source>
        <dbReference type="Google" id="ProtNLM"/>
    </source>
</evidence>
<dbReference type="OrthoDB" id="2342932at2759"/>
<dbReference type="GO" id="GO:0031625">
    <property type="term" value="F:ubiquitin protein ligase binding"/>
    <property type="evidence" value="ECO:0007669"/>
    <property type="project" value="InterPro"/>
</dbReference>
<dbReference type="EMBL" id="PDLM01000017">
    <property type="protein sequence ID" value="RDW58784.1"/>
    <property type="molecule type" value="Genomic_DNA"/>
</dbReference>
<evidence type="ECO:0000256" key="4">
    <source>
        <dbReference type="ARBA" id="ARBA00045385"/>
    </source>
</evidence>
<keyword evidence="3" id="KW-0833">Ubl conjugation pathway</keyword>
<dbReference type="InterPro" id="IPR016159">
    <property type="entry name" value="Cullin_repeat-like_dom_sf"/>
</dbReference>
<comment type="function">
    <text evidence="4">Essential component of the SCF (SKP1-CUL1-F-box protein) E3 ubiquitin ligase complexes, which mediate the ubiquitination and subsequent proteasomal degradation of target proteins. Controls sulfur metabolite repression, probably by mediating the inactivation or degradation of the metR transcription factor.</text>
</comment>
<feature type="region of interest" description="Disordered" evidence="5">
    <location>
        <begin position="1"/>
        <end position="25"/>
    </location>
</feature>
<dbReference type="Pfam" id="PF00888">
    <property type="entry name" value="Cullin"/>
    <property type="match status" value="1"/>
</dbReference>
<dbReference type="InterPro" id="IPR011333">
    <property type="entry name" value="SKP1/BTB/POZ_sf"/>
</dbReference>
<dbReference type="SMART" id="SM00512">
    <property type="entry name" value="Skp1"/>
    <property type="match status" value="1"/>
</dbReference>
<evidence type="ECO:0000256" key="1">
    <source>
        <dbReference type="ARBA" id="ARBA00006019"/>
    </source>
</evidence>
<evidence type="ECO:0000313" key="10">
    <source>
        <dbReference type="Proteomes" id="UP000256645"/>
    </source>
</evidence>
<evidence type="ECO:0000256" key="5">
    <source>
        <dbReference type="SAM" id="MobiDB-lite"/>
    </source>
</evidence>
<keyword evidence="10" id="KW-1185">Reference proteome</keyword>
<evidence type="ECO:0000259" key="7">
    <source>
        <dbReference type="Pfam" id="PF01466"/>
    </source>
</evidence>
<dbReference type="InterPro" id="IPR001373">
    <property type="entry name" value="Cullin_N"/>
</dbReference>
<name>A0A3D8QBE9_9HELO</name>
<evidence type="ECO:0000313" key="9">
    <source>
        <dbReference type="EMBL" id="RDW58784.1"/>
    </source>
</evidence>
<feature type="domain" description="SKP1 component POZ" evidence="8">
    <location>
        <begin position="294"/>
        <end position="356"/>
    </location>
</feature>
<evidence type="ECO:0000259" key="8">
    <source>
        <dbReference type="Pfam" id="PF03931"/>
    </source>
</evidence>
<dbReference type="InterPro" id="IPR016897">
    <property type="entry name" value="SKP1"/>
</dbReference>
<dbReference type="FunFam" id="3.30.710.10:FF:000026">
    <property type="entry name" value="E3 ubiquitin ligase complex SCF subunit"/>
    <property type="match status" value="1"/>
</dbReference>
<dbReference type="InterPro" id="IPR016073">
    <property type="entry name" value="Skp1_comp_POZ"/>
</dbReference>
<evidence type="ECO:0000259" key="6">
    <source>
        <dbReference type="Pfam" id="PF00888"/>
    </source>
</evidence>
<feature type="domain" description="SKP1 component dimerisation" evidence="7">
    <location>
        <begin position="412"/>
        <end position="458"/>
    </location>
</feature>
<comment type="similarity">
    <text evidence="2">Belongs to the SKP1 family.</text>
</comment>
<feature type="domain" description="Cullin N-terminal" evidence="6">
    <location>
        <begin position="49"/>
        <end position="248"/>
    </location>
</feature>
<dbReference type="Gene3D" id="3.30.710.10">
    <property type="entry name" value="Potassium Channel Kv1.1, Chain A"/>
    <property type="match status" value="1"/>
</dbReference>
<dbReference type="InterPro" id="IPR016072">
    <property type="entry name" value="Skp1_comp_dimer"/>
</dbReference>
<feature type="compositionally biased region" description="Basic and acidic residues" evidence="5">
    <location>
        <begin position="1"/>
        <end position="13"/>
    </location>
</feature>
<dbReference type="STRING" id="1849047.A0A3D8QBE9"/>